<keyword evidence="3" id="KW-0804">Transcription</keyword>
<evidence type="ECO:0000256" key="1">
    <source>
        <dbReference type="ARBA" id="ARBA00004123"/>
    </source>
</evidence>
<feature type="compositionally biased region" description="Low complexity" evidence="5">
    <location>
        <begin position="43"/>
        <end position="53"/>
    </location>
</feature>
<evidence type="ECO:0000256" key="4">
    <source>
        <dbReference type="ARBA" id="ARBA00023242"/>
    </source>
</evidence>
<dbReference type="Pfam" id="PF05132">
    <property type="entry name" value="RNA_pol_Rpc4"/>
    <property type="match status" value="1"/>
</dbReference>
<organism evidence="6 7">
    <name type="scientific">Coemansia spiralis</name>
    <dbReference type="NCBI Taxonomy" id="417178"/>
    <lineage>
        <taxon>Eukaryota</taxon>
        <taxon>Fungi</taxon>
        <taxon>Fungi incertae sedis</taxon>
        <taxon>Zoopagomycota</taxon>
        <taxon>Kickxellomycotina</taxon>
        <taxon>Kickxellomycetes</taxon>
        <taxon>Kickxellales</taxon>
        <taxon>Kickxellaceae</taxon>
        <taxon>Coemansia</taxon>
    </lineage>
</organism>
<evidence type="ECO:0000313" key="7">
    <source>
        <dbReference type="Proteomes" id="UP001151516"/>
    </source>
</evidence>
<name>A0A9W8GLU0_9FUNG</name>
<evidence type="ECO:0008006" key="8">
    <source>
        <dbReference type="Google" id="ProtNLM"/>
    </source>
</evidence>
<dbReference type="InterPro" id="IPR007811">
    <property type="entry name" value="RPC4"/>
</dbReference>
<feature type="region of interest" description="Disordered" evidence="5">
    <location>
        <begin position="138"/>
        <end position="162"/>
    </location>
</feature>
<comment type="subcellular location">
    <subcellularLocation>
        <location evidence="1">Nucleus</location>
    </subcellularLocation>
</comment>
<dbReference type="GO" id="GO:0005666">
    <property type="term" value="C:RNA polymerase III complex"/>
    <property type="evidence" value="ECO:0007669"/>
    <property type="project" value="InterPro"/>
</dbReference>
<dbReference type="Proteomes" id="UP001151516">
    <property type="component" value="Unassembled WGS sequence"/>
</dbReference>
<keyword evidence="4" id="KW-0539">Nucleus</keyword>
<dbReference type="EMBL" id="JANBTX010000043">
    <property type="protein sequence ID" value="KAJ2688563.1"/>
    <property type="molecule type" value="Genomic_DNA"/>
</dbReference>
<feature type="compositionally biased region" description="Basic and acidic residues" evidence="5">
    <location>
        <begin position="1"/>
        <end position="10"/>
    </location>
</feature>
<dbReference type="PANTHER" id="PTHR13408">
    <property type="entry name" value="DNA-DIRECTED RNA POLYMERASE III"/>
    <property type="match status" value="1"/>
</dbReference>
<evidence type="ECO:0000256" key="5">
    <source>
        <dbReference type="SAM" id="MobiDB-lite"/>
    </source>
</evidence>
<sequence>MPDIPNEKPVRGQPSRRGRGAAASAATALPAERLSSIRNQPLASTSATPSTTSVRRFTPKVPVRRNKKEPSALLADKKPEVKRESSTKFERGRGRGATRGGRGGQPELVQAIAGPFAQGPASLGGSATRRAMGSVFLGGGSGGGTGGGGSGGGSGGGGRMVKPGASLPGITGAGFVGGDGDKAGMEVDDDGMDGDNQPMVSVTDHNEALASDELAVQTEEMAIAAAESMSRLCLDTSMAELFTPTEDDDEERLVVFQLPILPDFELSEETAEMRRQRRVQAEANIMELDAAAELVAMAADVKPDLAALTIDEEVKKEEEEEDNEDALVEGRIGTLVVLKSGAVKIRMGDVLLDVSRGADCQFFRGLMALDGGEDSHAAFLLANVDAVAMCTPDLESIL</sequence>
<feature type="compositionally biased region" description="Gly residues" evidence="5">
    <location>
        <begin position="95"/>
        <end position="104"/>
    </location>
</feature>
<feature type="compositionally biased region" description="Gly residues" evidence="5">
    <location>
        <begin position="138"/>
        <end position="159"/>
    </location>
</feature>
<feature type="region of interest" description="Disordered" evidence="5">
    <location>
        <begin position="1"/>
        <end position="106"/>
    </location>
</feature>
<dbReference type="OrthoDB" id="5836119at2759"/>
<gene>
    <name evidence="6" type="ORF">IWW39_002114</name>
</gene>
<keyword evidence="7" id="KW-1185">Reference proteome</keyword>
<evidence type="ECO:0000313" key="6">
    <source>
        <dbReference type="EMBL" id="KAJ2688563.1"/>
    </source>
</evidence>
<feature type="compositionally biased region" description="Low complexity" evidence="5">
    <location>
        <begin position="20"/>
        <end position="34"/>
    </location>
</feature>
<dbReference type="AlphaFoldDB" id="A0A9W8GLU0"/>
<proteinExistence type="predicted"/>
<dbReference type="GO" id="GO:0042797">
    <property type="term" value="P:tRNA transcription by RNA polymerase III"/>
    <property type="evidence" value="ECO:0007669"/>
    <property type="project" value="TreeGrafter"/>
</dbReference>
<dbReference type="PANTHER" id="PTHR13408:SF0">
    <property type="entry name" value="DNA-DIRECTED RNA POLYMERASE III SUBUNIT RPC4"/>
    <property type="match status" value="1"/>
</dbReference>
<evidence type="ECO:0000256" key="2">
    <source>
        <dbReference type="ARBA" id="ARBA00022478"/>
    </source>
</evidence>
<comment type="caution">
    <text evidence="6">The sequence shown here is derived from an EMBL/GenBank/DDBJ whole genome shotgun (WGS) entry which is preliminary data.</text>
</comment>
<evidence type="ECO:0000256" key="3">
    <source>
        <dbReference type="ARBA" id="ARBA00023163"/>
    </source>
</evidence>
<feature type="compositionally biased region" description="Basic and acidic residues" evidence="5">
    <location>
        <begin position="75"/>
        <end position="93"/>
    </location>
</feature>
<accession>A0A9W8GLU0</accession>
<reference evidence="6" key="1">
    <citation type="submission" date="2022-07" db="EMBL/GenBank/DDBJ databases">
        <title>Phylogenomic reconstructions and comparative analyses of Kickxellomycotina fungi.</title>
        <authorList>
            <person name="Reynolds N.K."/>
            <person name="Stajich J.E."/>
            <person name="Barry K."/>
            <person name="Grigoriev I.V."/>
            <person name="Crous P."/>
            <person name="Smith M.E."/>
        </authorList>
    </citation>
    <scope>NUCLEOTIDE SEQUENCE</scope>
    <source>
        <strain evidence="6">CBS 109367</strain>
    </source>
</reference>
<dbReference type="GO" id="GO:0003677">
    <property type="term" value="F:DNA binding"/>
    <property type="evidence" value="ECO:0007669"/>
    <property type="project" value="InterPro"/>
</dbReference>
<protein>
    <recommendedName>
        <fullName evidence="8">DNA-directed RNA polymerase III subunit RPC4</fullName>
    </recommendedName>
</protein>
<keyword evidence="2" id="KW-0240">DNA-directed RNA polymerase</keyword>